<dbReference type="InterPro" id="IPR006379">
    <property type="entry name" value="HAD-SF_hydro_IIB"/>
</dbReference>
<organism evidence="1 2">
    <name type="scientific">Anaerostipes amylophilus</name>
    <dbReference type="NCBI Taxonomy" id="2981779"/>
    <lineage>
        <taxon>Bacteria</taxon>
        <taxon>Bacillati</taxon>
        <taxon>Bacillota</taxon>
        <taxon>Clostridia</taxon>
        <taxon>Lachnospirales</taxon>
        <taxon>Lachnospiraceae</taxon>
        <taxon>Anaerostipes</taxon>
    </lineage>
</organism>
<sequence>MSKIKIAFFDIDGTLIDPEKKRITDNTKKALLKLKENGVKICIATGRPPEKVPDFKSEGIDFDAFLTFNGSYSFNETETIFENPLDKEDVKQIIQNGEEMGHPVVLATKDRTEANGLEEDLVEYFSIANQRIKLATDFEELSKDEVFQIMMAGGKDEYKAMLKDTKRAAVAVWWPKAVDIIPSDGGKGVAVEKVLEYYHLSKEEAMAFGDGNNDLEMLKTVGLAVAMENASKELKEAADVICGHVSEDGIYTYCKENNYFE</sequence>
<dbReference type="InterPro" id="IPR000150">
    <property type="entry name" value="Cof"/>
</dbReference>
<name>A0ABV1IRL6_9FIRM</name>
<dbReference type="GO" id="GO:0016787">
    <property type="term" value="F:hydrolase activity"/>
    <property type="evidence" value="ECO:0007669"/>
    <property type="project" value="UniProtKB-KW"/>
</dbReference>
<dbReference type="Gene3D" id="3.30.1240.10">
    <property type="match status" value="1"/>
</dbReference>
<dbReference type="Proteomes" id="UP001482154">
    <property type="component" value="Unassembled WGS sequence"/>
</dbReference>
<keyword evidence="1" id="KW-0378">Hydrolase</keyword>
<evidence type="ECO:0000313" key="1">
    <source>
        <dbReference type="EMBL" id="MEQ2709831.1"/>
    </source>
</evidence>
<keyword evidence="2" id="KW-1185">Reference proteome</keyword>
<comment type="caution">
    <text evidence="1">The sequence shown here is derived from an EMBL/GenBank/DDBJ whole genome shotgun (WGS) entry which is preliminary data.</text>
</comment>
<reference evidence="1 2" key="1">
    <citation type="submission" date="2024-04" db="EMBL/GenBank/DDBJ databases">
        <title>Human intestinal bacterial collection.</title>
        <authorList>
            <person name="Pauvert C."/>
            <person name="Hitch T.C.A."/>
            <person name="Clavel T."/>
        </authorList>
    </citation>
    <scope>NUCLEOTIDE SEQUENCE [LARGE SCALE GENOMIC DNA]</scope>
    <source>
        <strain evidence="1 2">CLA-AA-H249</strain>
    </source>
</reference>
<protein>
    <submittedName>
        <fullName evidence="1">Cof-type HAD-IIB family hydrolase</fullName>
    </submittedName>
</protein>
<dbReference type="SUPFAM" id="SSF56784">
    <property type="entry name" value="HAD-like"/>
    <property type="match status" value="1"/>
</dbReference>
<proteinExistence type="predicted"/>
<evidence type="ECO:0000313" key="2">
    <source>
        <dbReference type="Proteomes" id="UP001482154"/>
    </source>
</evidence>
<accession>A0ABV1IRL6</accession>
<dbReference type="SFLD" id="SFLDS00003">
    <property type="entry name" value="Haloacid_Dehalogenase"/>
    <property type="match status" value="1"/>
</dbReference>
<dbReference type="InterPro" id="IPR036412">
    <property type="entry name" value="HAD-like_sf"/>
</dbReference>
<dbReference type="RefSeq" id="WP_022375197.1">
    <property type="nucleotide sequence ID" value="NZ_JAOQJG010000011.1"/>
</dbReference>
<gene>
    <name evidence="1" type="ORF">AAAU51_01390</name>
</gene>
<dbReference type="PANTHER" id="PTHR10000">
    <property type="entry name" value="PHOSPHOSERINE PHOSPHATASE"/>
    <property type="match status" value="1"/>
</dbReference>
<dbReference type="PANTHER" id="PTHR10000:SF25">
    <property type="entry name" value="PHOSPHATASE YKRA-RELATED"/>
    <property type="match status" value="1"/>
</dbReference>
<dbReference type="Pfam" id="PF08282">
    <property type="entry name" value="Hydrolase_3"/>
    <property type="match status" value="1"/>
</dbReference>
<dbReference type="InterPro" id="IPR023214">
    <property type="entry name" value="HAD_sf"/>
</dbReference>
<dbReference type="SFLD" id="SFLDG01140">
    <property type="entry name" value="C2.B:_Phosphomannomutase_and_P"/>
    <property type="match status" value="1"/>
</dbReference>
<dbReference type="EMBL" id="JBBNIN010000002">
    <property type="protein sequence ID" value="MEQ2709831.1"/>
    <property type="molecule type" value="Genomic_DNA"/>
</dbReference>
<dbReference type="NCBIfam" id="TIGR01484">
    <property type="entry name" value="HAD-SF-IIB"/>
    <property type="match status" value="1"/>
</dbReference>
<dbReference type="NCBIfam" id="TIGR00099">
    <property type="entry name" value="Cof-subfamily"/>
    <property type="match status" value="1"/>
</dbReference>
<dbReference type="Gene3D" id="3.40.50.1000">
    <property type="entry name" value="HAD superfamily/HAD-like"/>
    <property type="match status" value="1"/>
</dbReference>